<evidence type="ECO:0000313" key="4">
    <source>
        <dbReference type="EMBL" id="CAH2350703.1"/>
    </source>
</evidence>
<accession>A0A9P0VW81</accession>
<dbReference type="GO" id="GO:0005094">
    <property type="term" value="F:Rho GDP-dissociation inhibitor activity"/>
    <property type="evidence" value="ECO:0007669"/>
    <property type="project" value="InterPro"/>
</dbReference>
<evidence type="ECO:0000313" key="5">
    <source>
        <dbReference type="Proteomes" id="UP000837801"/>
    </source>
</evidence>
<dbReference type="GO" id="GO:0007266">
    <property type="term" value="P:Rho protein signal transduction"/>
    <property type="evidence" value="ECO:0007669"/>
    <property type="project" value="InterPro"/>
</dbReference>
<dbReference type="InterPro" id="IPR000406">
    <property type="entry name" value="Rho_GDI"/>
</dbReference>
<protein>
    <recommendedName>
        <fullName evidence="6">Rho GDP-dissociation inhibitor</fullName>
    </recommendedName>
</protein>
<evidence type="ECO:0000256" key="1">
    <source>
        <dbReference type="ARBA" id="ARBA00004496"/>
    </source>
</evidence>
<evidence type="ECO:0000256" key="2">
    <source>
        <dbReference type="ARBA" id="ARBA00009758"/>
    </source>
</evidence>
<gene>
    <name evidence="4" type="ORF">CLIB1423_02S03224</name>
</gene>
<dbReference type="SUPFAM" id="SSF81296">
    <property type="entry name" value="E set domains"/>
    <property type="match status" value="1"/>
</dbReference>
<dbReference type="PANTHER" id="PTHR10980:SF3">
    <property type="entry name" value="LD16419P"/>
    <property type="match status" value="1"/>
</dbReference>
<keyword evidence="3" id="KW-0963">Cytoplasm</keyword>
<name>A0A9P0VW81_9ASCO</name>
<comment type="similarity">
    <text evidence="2">Belongs to the Rho GDI family.</text>
</comment>
<organism evidence="4 5">
    <name type="scientific">[Candida] railenensis</name>
    <dbReference type="NCBI Taxonomy" id="45579"/>
    <lineage>
        <taxon>Eukaryota</taxon>
        <taxon>Fungi</taxon>
        <taxon>Dikarya</taxon>
        <taxon>Ascomycota</taxon>
        <taxon>Saccharomycotina</taxon>
        <taxon>Pichiomycetes</taxon>
        <taxon>Debaryomycetaceae</taxon>
        <taxon>Kurtzmaniella</taxon>
    </lineage>
</organism>
<sequence length="156" mass="18098">MGKTKEEILKEYESEFLDVVRMELEVDGFDEKVVYSTDMEVVPEKMHMILPEYSTYHLTIYYRVKKRSIKKLHYYHGIKKAGIAIKTRNLDIGDVEPNEGEALHKAVFEPDTLPGGYFIRGTYPANTIFSEDGKAIFNFDWNIEIAKKDVKPSIKI</sequence>
<dbReference type="GO" id="GO:0005829">
    <property type="term" value="C:cytosol"/>
    <property type="evidence" value="ECO:0007669"/>
    <property type="project" value="TreeGrafter"/>
</dbReference>
<dbReference type="Proteomes" id="UP000837801">
    <property type="component" value="Unassembled WGS sequence"/>
</dbReference>
<dbReference type="AlphaFoldDB" id="A0A9P0VW81"/>
<proteinExistence type="inferred from homology"/>
<reference evidence="4" key="1">
    <citation type="submission" date="2022-03" db="EMBL/GenBank/DDBJ databases">
        <authorList>
            <person name="Legras J.-L."/>
            <person name="Devillers H."/>
            <person name="Grondin C."/>
        </authorList>
    </citation>
    <scope>NUCLEOTIDE SEQUENCE</scope>
    <source>
        <strain evidence="4">CLIB 1423</strain>
    </source>
</reference>
<dbReference type="EMBL" id="CAKXYY010000002">
    <property type="protein sequence ID" value="CAH2350703.1"/>
    <property type="molecule type" value="Genomic_DNA"/>
</dbReference>
<comment type="caution">
    <text evidence="4">The sequence shown here is derived from an EMBL/GenBank/DDBJ whole genome shotgun (WGS) entry which is preliminary data.</text>
</comment>
<keyword evidence="5" id="KW-1185">Reference proteome</keyword>
<evidence type="ECO:0000256" key="3">
    <source>
        <dbReference type="ARBA" id="ARBA00022490"/>
    </source>
</evidence>
<evidence type="ECO:0008006" key="6">
    <source>
        <dbReference type="Google" id="ProtNLM"/>
    </source>
</evidence>
<dbReference type="PANTHER" id="PTHR10980">
    <property type="entry name" value="RHO GDP-DISSOCIATION INHIBITOR"/>
    <property type="match status" value="1"/>
</dbReference>
<dbReference type="InterPro" id="IPR024792">
    <property type="entry name" value="RhoGDI_dom_sf"/>
</dbReference>
<dbReference type="Pfam" id="PF02115">
    <property type="entry name" value="Rho_GDI"/>
    <property type="match status" value="1"/>
</dbReference>
<comment type="subcellular location">
    <subcellularLocation>
        <location evidence="1">Cytoplasm</location>
    </subcellularLocation>
</comment>
<dbReference type="OrthoDB" id="4005750at2759"/>
<dbReference type="Gene3D" id="2.70.50.30">
    <property type="entry name" value="Coagulation Factor XIII, subunit A, domain 1"/>
    <property type="match status" value="1"/>
</dbReference>
<dbReference type="GO" id="GO:0016020">
    <property type="term" value="C:membrane"/>
    <property type="evidence" value="ECO:0007669"/>
    <property type="project" value="TreeGrafter"/>
</dbReference>
<dbReference type="InterPro" id="IPR014756">
    <property type="entry name" value="Ig_E-set"/>
</dbReference>